<dbReference type="InterPro" id="IPR052016">
    <property type="entry name" value="Bact_Sigma-Reg"/>
</dbReference>
<dbReference type="PROSITE" id="PS50112">
    <property type="entry name" value="PAS"/>
    <property type="match status" value="2"/>
</dbReference>
<evidence type="ECO:0000313" key="5">
    <source>
        <dbReference type="Proteomes" id="UP001519309"/>
    </source>
</evidence>
<dbReference type="SMART" id="SM00065">
    <property type="entry name" value="GAF"/>
    <property type="match status" value="1"/>
</dbReference>
<dbReference type="InterPro" id="IPR013767">
    <property type="entry name" value="PAS_fold"/>
</dbReference>
<dbReference type="InterPro" id="IPR036457">
    <property type="entry name" value="PPM-type-like_dom_sf"/>
</dbReference>
<dbReference type="SMART" id="SM00331">
    <property type="entry name" value="PP2C_SIG"/>
    <property type="match status" value="1"/>
</dbReference>
<dbReference type="CDD" id="cd16936">
    <property type="entry name" value="HATPase_RsbW-like"/>
    <property type="match status" value="1"/>
</dbReference>
<dbReference type="Gene3D" id="3.30.450.20">
    <property type="entry name" value="PAS domain"/>
    <property type="match status" value="2"/>
</dbReference>
<dbReference type="Gene3D" id="3.30.450.40">
    <property type="match status" value="1"/>
</dbReference>
<evidence type="ECO:0000259" key="3">
    <source>
        <dbReference type="PROSITE" id="PS50112"/>
    </source>
</evidence>
<feature type="domain" description="PAS" evidence="3">
    <location>
        <begin position="118"/>
        <end position="173"/>
    </location>
</feature>
<organism evidence="4 5">
    <name type="scientific">Streptomyces griseochromogenes</name>
    <dbReference type="NCBI Taxonomy" id="68214"/>
    <lineage>
        <taxon>Bacteria</taxon>
        <taxon>Bacillati</taxon>
        <taxon>Actinomycetota</taxon>
        <taxon>Actinomycetes</taxon>
        <taxon>Kitasatosporales</taxon>
        <taxon>Streptomycetaceae</taxon>
        <taxon>Streptomyces</taxon>
    </lineage>
</organism>
<dbReference type="Pfam" id="PF13581">
    <property type="entry name" value="HATPase_c_2"/>
    <property type="match status" value="1"/>
</dbReference>
<accession>A0ABS4LIQ6</accession>
<dbReference type="Gene3D" id="3.30.565.10">
    <property type="entry name" value="Histidine kinase-like ATPase, C-terminal domain"/>
    <property type="match status" value="1"/>
</dbReference>
<dbReference type="RefSeq" id="WP_159400091.1">
    <property type="nucleotide sequence ID" value="NZ_CP016279.1"/>
</dbReference>
<dbReference type="CDD" id="cd00130">
    <property type="entry name" value="PAS"/>
    <property type="match status" value="2"/>
</dbReference>
<proteinExistence type="predicted"/>
<name>A0ABS4LIQ6_9ACTN</name>
<evidence type="ECO:0000256" key="1">
    <source>
        <dbReference type="ARBA" id="ARBA00022801"/>
    </source>
</evidence>
<keyword evidence="5" id="KW-1185">Reference proteome</keyword>
<feature type="domain" description="PAS" evidence="3">
    <location>
        <begin position="1"/>
        <end position="45"/>
    </location>
</feature>
<dbReference type="PANTHER" id="PTHR43156:SF2">
    <property type="entry name" value="STAGE II SPORULATION PROTEIN E"/>
    <property type="match status" value="1"/>
</dbReference>
<dbReference type="InterPro" id="IPR029016">
    <property type="entry name" value="GAF-like_dom_sf"/>
</dbReference>
<feature type="compositionally biased region" description="Basic and acidic residues" evidence="2">
    <location>
        <begin position="49"/>
        <end position="64"/>
    </location>
</feature>
<dbReference type="InterPro" id="IPR003018">
    <property type="entry name" value="GAF"/>
</dbReference>
<sequence length="792" mass="83170">MTADTPLMIVDGGGVVVEWSHQAEQLLGRPAGEVVGRPATDLVSPHPASGRDDAKGRGQVDLRDVAGGPGGDGLRVRPLSRQDGSVAWGIFLPPSIGMLPGMGTAVFEALSAYTSGALFVVDERLRVVSANAAAQELSGAGAPQIQGRAVTEAWPLSSPGDLEQMVRRTLESGAPGAERVLRTDPGNDPRHTHVAVSVLPLRDAQGVLVLAHDVTGQEKAIRRVQALYAVREGVGRTLDVVTTCQELVDALVPGFADIGVVEVVEPVVRGEEPPLSPLGRDVPLRRAAFGHSGGEQQIQAHPVGDVRALPFPTPYAQTLADLKPRAMVLDPGTPWLAADPVRAEAIRASGAHALLVAPLTLRGTVLGLMSLYRVRQSAAFDDNEVTLTLAPATHTALSIDNARRYTREHSVAAALQRHLLPPAPASQTATETAGLYVADNRGAGGWSNALALPGARTALVVGQVAGHGIHTATTMGQLRIVIESLAALDLEPDELLARLDDAAAHLAQERRALPSGDPLRAEPLSATCLCAVYDPFTRACAIASAGHPPPVVAGPGSSTRVVDLAAGAVLGGSGGSPFAATSVTLADGDVLALYSPSLLSAAQSEDGTSDPRLLRSVLADADRPLQDLCDDILYRLRVDSLPGDAILLLARTRPFPADRVVTWPLDGRPTAPAAARRHARQQLATWGVDEDTAYATQEIVSELVTNALRYGAQPVRLRLIKDRTLTCEVHDSNTSAPRPRHARTIDEGGRGLFICSQLSQNWGIRYTAHGKTVWTEQALTPPSGCCPSTAPA</sequence>
<dbReference type="Proteomes" id="UP001519309">
    <property type="component" value="Unassembled WGS sequence"/>
</dbReference>
<keyword evidence="1" id="KW-0378">Hydrolase</keyword>
<comment type="caution">
    <text evidence="4">The sequence shown here is derived from an EMBL/GenBank/DDBJ whole genome shotgun (WGS) entry which is preliminary data.</text>
</comment>
<dbReference type="InterPro" id="IPR036890">
    <property type="entry name" value="HATPase_C_sf"/>
</dbReference>
<evidence type="ECO:0000313" key="4">
    <source>
        <dbReference type="EMBL" id="MBP2047277.1"/>
    </source>
</evidence>
<protein>
    <submittedName>
        <fullName evidence="4">PAS domain S-box-containing protein</fullName>
    </submittedName>
</protein>
<dbReference type="Pfam" id="PF08448">
    <property type="entry name" value="PAS_4"/>
    <property type="match status" value="1"/>
</dbReference>
<evidence type="ECO:0000256" key="2">
    <source>
        <dbReference type="SAM" id="MobiDB-lite"/>
    </source>
</evidence>
<dbReference type="PANTHER" id="PTHR43156">
    <property type="entry name" value="STAGE II SPORULATION PROTEIN E-RELATED"/>
    <property type="match status" value="1"/>
</dbReference>
<dbReference type="Pfam" id="PF07228">
    <property type="entry name" value="SpoIIE"/>
    <property type="match status" value="1"/>
</dbReference>
<dbReference type="Gene3D" id="3.60.40.10">
    <property type="entry name" value="PPM-type phosphatase domain"/>
    <property type="match status" value="1"/>
</dbReference>
<dbReference type="Pfam" id="PF00989">
    <property type="entry name" value="PAS"/>
    <property type="match status" value="1"/>
</dbReference>
<dbReference type="EMBL" id="JAGGLP010000001">
    <property type="protein sequence ID" value="MBP2047277.1"/>
    <property type="molecule type" value="Genomic_DNA"/>
</dbReference>
<feature type="region of interest" description="Disordered" evidence="2">
    <location>
        <begin position="29"/>
        <end position="78"/>
    </location>
</feature>
<reference evidence="4 5" key="1">
    <citation type="submission" date="2021-03" db="EMBL/GenBank/DDBJ databases">
        <title>Genomic Encyclopedia of Type Strains, Phase IV (KMG-IV): sequencing the most valuable type-strain genomes for metagenomic binning, comparative biology and taxonomic classification.</title>
        <authorList>
            <person name="Goeker M."/>
        </authorList>
    </citation>
    <scope>NUCLEOTIDE SEQUENCE [LARGE SCALE GENOMIC DNA]</scope>
    <source>
        <strain evidence="4 5">DSM 40499</strain>
    </source>
</reference>
<dbReference type="SUPFAM" id="SSF55874">
    <property type="entry name" value="ATPase domain of HSP90 chaperone/DNA topoisomerase II/histidine kinase"/>
    <property type="match status" value="1"/>
</dbReference>
<gene>
    <name evidence="4" type="ORF">J2Z21_000199</name>
</gene>
<dbReference type="InterPro" id="IPR001932">
    <property type="entry name" value="PPM-type_phosphatase-like_dom"/>
</dbReference>
<dbReference type="SUPFAM" id="SSF55785">
    <property type="entry name" value="PYP-like sensor domain (PAS domain)"/>
    <property type="match status" value="2"/>
</dbReference>
<dbReference type="InterPro" id="IPR003594">
    <property type="entry name" value="HATPase_dom"/>
</dbReference>
<dbReference type="InterPro" id="IPR035965">
    <property type="entry name" value="PAS-like_dom_sf"/>
</dbReference>
<dbReference type="InterPro" id="IPR000014">
    <property type="entry name" value="PAS"/>
</dbReference>
<dbReference type="InterPro" id="IPR013656">
    <property type="entry name" value="PAS_4"/>
</dbReference>
<dbReference type="Pfam" id="PF01590">
    <property type="entry name" value="GAF"/>
    <property type="match status" value="1"/>
</dbReference>
<dbReference type="SUPFAM" id="SSF55781">
    <property type="entry name" value="GAF domain-like"/>
    <property type="match status" value="1"/>
</dbReference>
<dbReference type="SMART" id="SM00091">
    <property type="entry name" value="PAS"/>
    <property type="match status" value="2"/>
</dbReference>
<dbReference type="NCBIfam" id="TIGR00229">
    <property type="entry name" value="sensory_box"/>
    <property type="match status" value="1"/>
</dbReference>